<dbReference type="EMBL" id="LN725636">
    <property type="protein sequence ID" value="CEP11060.1"/>
    <property type="molecule type" value="Genomic_DNA"/>
</dbReference>
<organism evidence="1 2">
    <name type="scientific">Parasitella parasitica</name>
    <dbReference type="NCBI Taxonomy" id="35722"/>
    <lineage>
        <taxon>Eukaryota</taxon>
        <taxon>Fungi</taxon>
        <taxon>Fungi incertae sedis</taxon>
        <taxon>Mucoromycota</taxon>
        <taxon>Mucoromycotina</taxon>
        <taxon>Mucoromycetes</taxon>
        <taxon>Mucorales</taxon>
        <taxon>Mucorineae</taxon>
        <taxon>Mucoraceae</taxon>
        <taxon>Parasitella</taxon>
    </lineage>
</organism>
<accession>A0A0B7N6F6</accession>
<gene>
    <name evidence="1" type="primary">PARPA_04861.1 scaffold 15694</name>
</gene>
<name>A0A0B7N6F6_9FUNG</name>
<reference evidence="1 2" key="1">
    <citation type="submission" date="2014-09" db="EMBL/GenBank/DDBJ databases">
        <authorList>
            <person name="Ellenberger Sabrina"/>
        </authorList>
    </citation>
    <scope>NUCLEOTIDE SEQUENCE [LARGE SCALE GENOMIC DNA]</scope>
    <source>
        <strain evidence="1 2">CBS 412.66</strain>
    </source>
</reference>
<protein>
    <recommendedName>
        <fullName evidence="3">Major facilitator superfamily (MFS) profile domain-containing protein</fullName>
    </recommendedName>
</protein>
<proteinExistence type="predicted"/>
<evidence type="ECO:0000313" key="1">
    <source>
        <dbReference type="EMBL" id="CEP11060.1"/>
    </source>
</evidence>
<dbReference type="AlphaFoldDB" id="A0A0B7N6F6"/>
<dbReference type="STRING" id="35722.A0A0B7N6F6"/>
<dbReference type="Proteomes" id="UP000054107">
    <property type="component" value="Unassembled WGS sequence"/>
</dbReference>
<evidence type="ECO:0008006" key="3">
    <source>
        <dbReference type="Google" id="ProtNLM"/>
    </source>
</evidence>
<sequence>MTEKANKNHTETVIKTTENVFADHKEEKTYYDSSDMESLSTDSYDEALEWTPEEEQRVRNKLDLKLMTFMLVMTFVLNMDRTNICKYMAYFNAGNPLRYTKIYKQQMLFQTIWQLRSVLQMMVSTLLFSSTL</sequence>
<evidence type="ECO:0000313" key="2">
    <source>
        <dbReference type="Proteomes" id="UP000054107"/>
    </source>
</evidence>
<dbReference type="OrthoDB" id="1935484at2759"/>
<keyword evidence="2" id="KW-1185">Reference proteome</keyword>